<feature type="transmembrane region" description="Helical" evidence="1">
    <location>
        <begin position="133"/>
        <end position="159"/>
    </location>
</feature>
<feature type="transmembrane region" description="Helical" evidence="1">
    <location>
        <begin position="56"/>
        <end position="78"/>
    </location>
</feature>
<dbReference type="GO" id="GO:0005886">
    <property type="term" value="C:plasma membrane"/>
    <property type="evidence" value="ECO:0007669"/>
    <property type="project" value="TreeGrafter"/>
</dbReference>
<dbReference type="PANTHER" id="PTHR34980">
    <property type="entry name" value="INNER MEMBRANE PROTEIN-RELATED-RELATED"/>
    <property type="match status" value="1"/>
</dbReference>
<feature type="transmembrane region" description="Helical" evidence="1">
    <location>
        <begin position="90"/>
        <end position="111"/>
    </location>
</feature>
<protein>
    <submittedName>
        <fullName evidence="2">DUF805 domain-containing protein</fullName>
    </submittedName>
</protein>
<feature type="transmembrane region" description="Helical" evidence="1">
    <location>
        <begin position="21"/>
        <end position="44"/>
    </location>
</feature>
<organism evidence="2 3">
    <name type="scientific">Acinetobacter haemolyticus</name>
    <dbReference type="NCBI Taxonomy" id="29430"/>
    <lineage>
        <taxon>Bacteria</taxon>
        <taxon>Pseudomonadati</taxon>
        <taxon>Pseudomonadota</taxon>
        <taxon>Gammaproteobacteria</taxon>
        <taxon>Moraxellales</taxon>
        <taxon>Moraxellaceae</taxon>
        <taxon>Acinetobacter</taxon>
    </lineage>
</organism>
<evidence type="ECO:0000313" key="3">
    <source>
        <dbReference type="Proteomes" id="UP000294395"/>
    </source>
</evidence>
<dbReference type="InterPro" id="IPR008523">
    <property type="entry name" value="DUF805"/>
</dbReference>
<name>A0A4P7B0E6_ACIHA</name>
<accession>A0A4P7B0E6</accession>
<sequence>MNSSTPTVDHPLSAKGRFGRLSFAAWTLLMTIVLCIVIFILAFASFGGNLLVSSDFPLITVLLFIVIYAAMIYVSFIFTIRRLHDRNQTGWLSLLMLIPFFNFIFLIYLLAAKGSDGENSYGPLRETAGWEKVFGWIYIVILPLAFVFGIIGAIALPAYQDYVERSQQIQMQYQQYDTE</sequence>
<dbReference type="PANTHER" id="PTHR34980:SF3">
    <property type="entry name" value="BLR8105 PROTEIN"/>
    <property type="match status" value="1"/>
</dbReference>
<dbReference type="AlphaFoldDB" id="A0A4P7B0E6"/>
<reference evidence="2 3" key="1">
    <citation type="submission" date="2019-03" db="EMBL/GenBank/DDBJ databases">
        <title>Complete genome sequence of two outbreak-associated Acinetobacter haemolyticus strains.</title>
        <authorList>
            <person name="Bai L."/>
            <person name="Zhang S.-C."/>
            <person name="Deng Y."/>
            <person name="Song C.-C."/>
            <person name="Kang G.-B."/>
            <person name="Dong Y."/>
            <person name="Wang Y."/>
            <person name="Gao F."/>
            <person name="Huang H."/>
        </authorList>
    </citation>
    <scope>NUCLEOTIDE SEQUENCE [LARGE SCALE GENOMIC DNA]</scope>
    <source>
        <strain evidence="2 3">TJR01</strain>
    </source>
</reference>
<dbReference type="Pfam" id="PF05656">
    <property type="entry name" value="DUF805"/>
    <property type="match status" value="1"/>
</dbReference>
<dbReference type="EMBL" id="CP038009">
    <property type="protein sequence ID" value="QBQ14977.1"/>
    <property type="molecule type" value="Genomic_DNA"/>
</dbReference>
<gene>
    <name evidence="2" type="ORF">AHTJR_01150</name>
</gene>
<evidence type="ECO:0000313" key="2">
    <source>
        <dbReference type="EMBL" id="QBQ14977.1"/>
    </source>
</evidence>
<proteinExistence type="predicted"/>
<keyword evidence="1" id="KW-1133">Transmembrane helix</keyword>
<dbReference type="Proteomes" id="UP000294395">
    <property type="component" value="Chromosome"/>
</dbReference>
<dbReference type="RefSeq" id="WP_134251296.1">
    <property type="nucleotide sequence ID" value="NZ_CP038009.1"/>
</dbReference>
<keyword evidence="1" id="KW-0812">Transmembrane</keyword>
<keyword evidence="1" id="KW-0472">Membrane</keyword>
<evidence type="ECO:0000256" key="1">
    <source>
        <dbReference type="SAM" id="Phobius"/>
    </source>
</evidence>